<accession>A0A9P6VHR5</accession>
<keyword evidence="3" id="KW-1185">Reference proteome</keyword>
<proteinExistence type="predicted"/>
<dbReference type="EMBL" id="VNKQ01000011">
    <property type="protein sequence ID" value="KAG0648009.1"/>
    <property type="molecule type" value="Genomic_DNA"/>
</dbReference>
<reference evidence="2" key="1">
    <citation type="submission" date="2019-07" db="EMBL/GenBank/DDBJ databases">
        <title>Hyphodiscus hymeniophilus genome sequencing and assembly.</title>
        <authorList>
            <person name="Kramer G."/>
            <person name="Nodwell J."/>
        </authorList>
    </citation>
    <scope>NUCLEOTIDE SEQUENCE</scope>
    <source>
        <strain evidence="2">ATCC 34498</strain>
    </source>
</reference>
<name>A0A9P6VHR5_9HELO</name>
<feature type="region of interest" description="Disordered" evidence="1">
    <location>
        <begin position="1"/>
        <end position="29"/>
    </location>
</feature>
<gene>
    <name evidence="2" type="ORF">D0Z07_5962</name>
</gene>
<evidence type="ECO:0000313" key="3">
    <source>
        <dbReference type="Proteomes" id="UP000785200"/>
    </source>
</evidence>
<evidence type="ECO:0000256" key="1">
    <source>
        <dbReference type="SAM" id="MobiDB-lite"/>
    </source>
</evidence>
<evidence type="ECO:0000313" key="2">
    <source>
        <dbReference type="EMBL" id="KAG0648009.1"/>
    </source>
</evidence>
<organism evidence="2 3">
    <name type="scientific">Hyphodiscus hymeniophilus</name>
    <dbReference type="NCBI Taxonomy" id="353542"/>
    <lineage>
        <taxon>Eukaryota</taxon>
        <taxon>Fungi</taxon>
        <taxon>Dikarya</taxon>
        <taxon>Ascomycota</taxon>
        <taxon>Pezizomycotina</taxon>
        <taxon>Leotiomycetes</taxon>
        <taxon>Helotiales</taxon>
        <taxon>Hyphodiscaceae</taxon>
        <taxon>Hyphodiscus</taxon>
    </lineage>
</organism>
<dbReference type="AlphaFoldDB" id="A0A9P6VHR5"/>
<protein>
    <submittedName>
        <fullName evidence="2">Uncharacterized protein</fullName>
    </submittedName>
</protein>
<comment type="caution">
    <text evidence="2">The sequence shown here is derived from an EMBL/GenBank/DDBJ whole genome shotgun (WGS) entry which is preliminary data.</text>
</comment>
<dbReference type="Proteomes" id="UP000785200">
    <property type="component" value="Unassembled WGS sequence"/>
</dbReference>
<dbReference type="OrthoDB" id="3437405at2759"/>
<sequence>MANQEPRLEGFGQEDHEKAEAGGPNFQPSTINHFIEAAMSGVMPGGLKTEQPLFPKEYIRHFSTKYVDWAPPPFDKLPPPQMEAMGPIPGGPMPGDSPPPIIRIMHVISGMDRMFSRAFNRDLPMTEPSFKAVRSRLWFGMPPISDARWAAKSLDAEENVEEALAIIQQTVNVFKHQLKPDVQGEMRATHNKVWVEFDVFQDAIVAVRSQNGEPAPEFNIAKLWQEYIKAWAFKRLKILFQLWKDRMIRVMQSGRQINATQSTIRIDHWAIMVLNKLLDLYVDSEIFLRVNTAGFSMLNGIDSRLIGAITLEKSEAQLNAIYATIENKRVADLRRVLSAVLAARTRERRRQAGASPDFLEKPGLLSDREFAMKSLMGQMENPLPLVMESWVQNLADQSTEKCGFVIYRNTYVQSNTAWMAFVKKLDTALDSGWEGVVDPENVKRKTRLHWVSGKEEGIPQGDINAVRQHFKTFSESVMFPANITKTICLAITPDSYKSFAKADQDGDYRGFLVAIDPDYDASKAEERKYKPGFTGSFNIIDQLVWTDLFALGVNRAAQNAQEYWGLAVQHPWGVYVGPTTGILRKKWRIMDDGVKALAESLRQI</sequence>